<accession>A0ABR6ZU43</accession>
<comment type="caution">
    <text evidence="1">The sequence shown here is derived from an EMBL/GenBank/DDBJ whole genome shotgun (WGS) entry which is preliminary data.</text>
</comment>
<dbReference type="Proteomes" id="UP000650424">
    <property type="component" value="Unassembled WGS sequence"/>
</dbReference>
<keyword evidence="2" id="KW-1185">Reference proteome</keyword>
<dbReference type="PROSITE" id="PS00383">
    <property type="entry name" value="TYR_PHOSPHATASE_1"/>
    <property type="match status" value="1"/>
</dbReference>
<gene>
    <name evidence="1" type="ORF">H8L32_16280</name>
</gene>
<dbReference type="EMBL" id="JACOGF010000008">
    <property type="protein sequence ID" value="MBC3919050.1"/>
    <property type="molecule type" value="Genomic_DNA"/>
</dbReference>
<dbReference type="InterPro" id="IPR029021">
    <property type="entry name" value="Prot-tyrosine_phosphatase-like"/>
</dbReference>
<evidence type="ECO:0008006" key="3">
    <source>
        <dbReference type="Google" id="ProtNLM"/>
    </source>
</evidence>
<proteinExistence type="predicted"/>
<evidence type="ECO:0000313" key="1">
    <source>
        <dbReference type="EMBL" id="MBC3919050.1"/>
    </source>
</evidence>
<protein>
    <recommendedName>
        <fullName evidence="3">Tyrosine specific protein phosphatases domain-containing protein</fullName>
    </recommendedName>
</protein>
<organism evidence="1 2">
    <name type="scientific">Undibacterium hunanense</name>
    <dbReference type="NCBI Taxonomy" id="2762292"/>
    <lineage>
        <taxon>Bacteria</taxon>
        <taxon>Pseudomonadati</taxon>
        <taxon>Pseudomonadota</taxon>
        <taxon>Betaproteobacteria</taxon>
        <taxon>Burkholderiales</taxon>
        <taxon>Oxalobacteraceae</taxon>
        <taxon>Undibacterium</taxon>
    </lineage>
</organism>
<dbReference type="RefSeq" id="WP_186948320.1">
    <property type="nucleotide sequence ID" value="NZ_JACOGF010000008.1"/>
</dbReference>
<name>A0ABR6ZU43_9BURK</name>
<reference evidence="1 2" key="1">
    <citation type="submission" date="2020-08" db="EMBL/GenBank/DDBJ databases">
        <title>Novel species isolated from subtropical streams in China.</title>
        <authorList>
            <person name="Lu H."/>
        </authorList>
    </citation>
    <scope>NUCLEOTIDE SEQUENCE [LARGE SCALE GENOMIC DNA]</scope>
    <source>
        <strain evidence="1 2">CY18W</strain>
    </source>
</reference>
<evidence type="ECO:0000313" key="2">
    <source>
        <dbReference type="Proteomes" id="UP000650424"/>
    </source>
</evidence>
<dbReference type="InterPro" id="IPR016130">
    <property type="entry name" value="Tyr_Pase_AS"/>
</dbReference>
<sequence>MDSLMERELESTVQSMHGNGSFIAGSVRLLDYDTTNNNVLIRGSACFGTPGFGIAELTQAIAQDTNFVAAKAAGISLSSNPVIIDFCLIGFAPNTKDQGIVYTEMTWFTNTPPTLNGESGPYPVYIPSAIADNPGVMVYWPIQAIGGTAPTATGETWPVSPATSIGADQTDFNYTGLISAIYHALTGNVAALPNAPASLTSISNAIIYIHCDSGVNRTGAAAVGYLMSYGSQVSALSLPSTPAAPYTVAQAQTAANLAPPSNDTSPPGGSDIPVACAYCNLLSTGIVDATLVEECVPLSFS</sequence>
<dbReference type="SUPFAM" id="SSF52799">
    <property type="entry name" value="(Phosphotyrosine protein) phosphatases II"/>
    <property type="match status" value="1"/>
</dbReference>